<keyword evidence="3" id="KW-1185">Reference proteome</keyword>
<sequence>MNDHEHNQVEKHEHSHGHTHPHKQRKQVTNRLARIEGHVRSIKEMSDNGRDCPDILLQIAAVKKALDAVAKVVLKDHLEHCVVSSVQDEQRNQVLSDLQKALDNYIR</sequence>
<dbReference type="InterPro" id="IPR038390">
    <property type="entry name" value="Metal_Tscrpt_repr_sf"/>
</dbReference>
<organism evidence="2 3">
    <name type="scientific">Paenibacillus solisilvae</name>
    <dbReference type="NCBI Taxonomy" id="2486751"/>
    <lineage>
        <taxon>Bacteria</taxon>
        <taxon>Bacillati</taxon>
        <taxon>Bacillota</taxon>
        <taxon>Bacilli</taxon>
        <taxon>Bacillales</taxon>
        <taxon>Paenibacillaceae</taxon>
        <taxon>Paenibacillus</taxon>
    </lineage>
</organism>
<feature type="region of interest" description="Disordered" evidence="1">
    <location>
        <begin position="1"/>
        <end position="33"/>
    </location>
</feature>
<feature type="compositionally biased region" description="Basic residues" evidence="1">
    <location>
        <begin position="14"/>
        <end position="28"/>
    </location>
</feature>
<feature type="compositionally biased region" description="Basic and acidic residues" evidence="1">
    <location>
        <begin position="1"/>
        <end position="13"/>
    </location>
</feature>
<dbReference type="CDD" id="cd10158">
    <property type="entry name" value="CsoR-like_DUF156_1"/>
    <property type="match status" value="1"/>
</dbReference>
<gene>
    <name evidence="2" type="ORF">ACFPYJ_30845</name>
</gene>
<evidence type="ECO:0000313" key="2">
    <source>
        <dbReference type="EMBL" id="MFC5653439.1"/>
    </source>
</evidence>
<dbReference type="Gene3D" id="1.20.58.1000">
    <property type="entry name" value="Metal-sensitive repressor, helix protomer"/>
    <property type="match status" value="1"/>
</dbReference>
<dbReference type="Pfam" id="PF02583">
    <property type="entry name" value="Trns_repr_metal"/>
    <property type="match status" value="1"/>
</dbReference>
<evidence type="ECO:0000313" key="3">
    <source>
        <dbReference type="Proteomes" id="UP001596047"/>
    </source>
</evidence>
<comment type="caution">
    <text evidence="2">The sequence shown here is derived from an EMBL/GenBank/DDBJ whole genome shotgun (WGS) entry which is preliminary data.</text>
</comment>
<name>A0ABW0W8Q3_9BACL</name>
<dbReference type="PANTHER" id="PTHR33677:SF3">
    <property type="entry name" value="COPPER-SENSING TRANSCRIPTIONAL REPRESSOR RICR"/>
    <property type="match status" value="1"/>
</dbReference>
<dbReference type="RefSeq" id="WP_379192095.1">
    <property type="nucleotide sequence ID" value="NZ_JBHSOW010000126.1"/>
</dbReference>
<dbReference type="Proteomes" id="UP001596047">
    <property type="component" value="Unassembled WGS sequence"/>
</dbReference>
<accession>A0ABW0W8Q3</accession>
<protein>
    <submittedName>
        <fullName evidence="2">Metal-sensing transcriptional repressor</fullName>
    </submittedName>
</protein>
<reference evidence="3" key="1">
    <citation type="journal article" date="2019" name="Int. J. Syst. Evol. Microbiol.">
        <title>The Global Catalogue of Microorganisms (GCM) 10K type strain sequencing project: providing services to taxonomists for standard genome sequencing and annotation.</title>
        <authorList>
            <consortium name="The Broad Institute Genomics Platform"/>
            <consortium name="The Broad Institute Genome Sequencing Center for Infectious Disease"/>
            <person name="Wu L."/>
            <person name="Ma J."/>
        </authorList>
    </citation>
    <scope>NUCLEOTIDE SEQUENCE [LARGE SCALE GENOMIC DNA]</scope>
    <source>
        <strain evidence="3">CGMCC 1.3240</strain>
    </source>
</reference>
<dbReference type="EMBL" id="JBHSOW010000126">
    <property type="protein sequence ID" value="MFC5653439.1"/>
    <property type="molecule type" value="Genomic_DNA"/>
</dbReference>
<proteinExistence type="predicted"/>
<dbReference type="PANTHER" id="PTHR33677">
    <property type="entry name" value="TRANSCRIPTIONAL REPRESSOR FRMR-RELATED"/>
    <property type="match status" value="1"/>
</dbReference>
<evidence type="ECO:0000256" key="1">
    <source>
        <dbReference type="SAM" id="MobiDB-lite"/>
    </source>
</evidence>
<dbReference type="InterPro" id="IPR003735">
    <property type="entry name" value="Metal_Tscrpt_repr"/>
</dbReference>